<dbReference type="SUPFAM" id="SSF52540">
    <property type="entry name" value="P-loop containing nucleoside triphosphate hydrolases"/>
    <property type="match status" value="1"/>
</dbReference>
<keyword evidence="2" id="KW-0067">ATP-binding</keyword>
<dbReference type="PROSITE" id="PS50162">
    <property type="entry name" value="RECA_2"/>
    <property type="match status" value="1"/>
</dbReference>
<dbReference type="GO" id="GO:0140664">
    <property type="term" value="F:ATP-dependent DNA damage sensor activity"/>
    <property type="evidence" value="ECO:0007669"/>
    <property type="project" value="InterPro"/>
</dbReference>
<proteinExistence type="predicted"/>
<dbReference type="InterPro" id="IPR027417">
    <property type="entry name" value="P-loop_NTPase"/>
</dbReference>
<evidence type="ECO:0000256" key="2">
    <source>
        <dbReference type="ARBA" id="ARBA00022840"/>
    </source>
</evidence>
<sequence>KSLKLSCKSLDDLFGGGIESGIITKIYGETGTGKTNVCLQASRECVKAGSKVAYIDTEGVSIERLRQICVAYDFKKIIDNILFFSPSSKVTA</sequence>
<organism evidence="4">
    <name type="scientific">marine sediment metagenome</name>
    <dbReference type="NCBI Taxonomy" id="412755"/>
    <lineage>
        <taxon>unclassified sequences</taxon>
        <taxon>metagenomes</taxon>
        <taxon>ecological metagenomes</taxon>
    </lineage>
</organism>
<dbReference type="Gene3D" id="3.40.50.300">
    <property type="entry name" value="P-loop containing nucleotide triphosphate hydrolases"/>
    <property type="match status" value="1"/>
</dbReference>
<feature type="non-terminal residue" evidence="4">
    <location>
        <position position="1"/>
    </location>
</feature>
<evidence type="ECO:0000259" key="3">
    <source>
        <dbReference type="PROSITE" id="PS50162"/>
    </source>
</evidence>
<feature type="domain" description="RecA family profile 1" evidence="3">
    <location>
        <begin position="1"/>
        <end position="92"/>
    </location>
</feature>
<keyword evidence="1" id="KW-0547">Nucleotide-binding</keyword>
<dbReference type="GO" id="GO:0006281">
    <property type="term" value="P:DNA repair"/>
    <property type="evidence" value="ECO:0007669"/>
    <property type="project" value="InterPro"/>
</dbReference>
<gene>
    <name evidence="4" type="ORF">S01H4_26110</name>
</gene>
<dbReference type="PANTHER" id="PTHR22942:SF47">
    <property type="entry name" value="DNA REPAIR AND RECOMBINATION PROTEIN RADB"/>
    <property type="match status" value="1"/>
</dbReference>
<reference evidence="4" key="1">
    <citation type="journal article" date="2014" name="Front. Microbiol.">
        <title>High frequency of phylogenetically diverse reductive dehalogenase-homologous genes in deep subseafloor sedimentary metagenomes.</title>
        <authorList>
            <person name="Kawai M."/>
            <person name="Futagami T."/>
            <person name="Toyoda A."/>
            <person name="Takaki Y."/>
            <person name="Nishi S."/>
            <person name="Hori S."/>
            <person name="Arai W."/>
            <person name="Tsubouchi T."/>
            <person name="Morono Y."/>
            <person name="Uchiyama I."/>
            <person name="Ito T."/>
            <person name="Fujiyama A."/>
            <person name="Inagaki F."/>
            <person name="Takami H."/>
        </authorList>
    </citation>
    <scope>NUCLEOTIDE SEQUENCE</scope>
    <source>
        <strain evidence="4">Expedition CK06-06</strain>
    </source>
</reference>
<dbReference type="EMBL" id="BART01012533">
    <property type="protein sequence ID" value="GAG82174.1"/>
    <property type="molecule type" value="Genomic_DNA"/>
</dbReference>
<dbReference type="InterPro" id="IPR020588">
    <property type="entry name" value="RecA_ATP-bd"/>
</dbReference>
<protein>
    <recommendedName>
        <fullName evidence="3">RecA family profile 1 domain-containing protein</fullName>
    </recommendedName>
</protein>
<evidence type="ECO:0000256" key="1">
    <source>
        <dbReference type="ARBA" id="ARBA00022741"/>
    </source>
</evidence>
<comment type="caution">
    <text evidence="4">The sequence shown here is derived from an EMBL/GenBank/DDBJ whole genome shotgun (WGS) entry which is preliminary data.</text>
</comment>
<name>X1AJ11_9ZZZZ</name>
<dbReference type="AlphaFoldDB" id="X1AJ11"/>
<dbReference type="PANTHER" id="PTHR22942">
    <property type="entry name" value="RECA/RAD51/RADA DNA STRAND-PAIRING FAMILY MEMBER"/>
    <property type="match status" value="1"/>
</dbReference>
<evidence type="ECO:0000313" key="4">
    <source>
        <dbReference type="EMBL" id="GAG82174.1"/>
    </source>
</evidence>
<accession>X1AJ11</accession>
<dbReference type="GO" id="GO:0003677">
    <property type="term" value="F:DNA binding"/>
    <property type="evidence" value="ECO:0007669"/>
    <property type="project" value="InterPro"/>
</dbReference>
<dbReference type="InterPro" id="IPR013632">
    <property type="entry name" value="Rad51_C"/>
</dbReference>
<dbReference type="Pfam" id="PF08423">
    <property type="entry name" value="Rad51"/>
    <property type="match status" value="1"/>
</dbReference>
<dbReference type="GO" id="GO:0005524">
    <property type="term" value="F:ATP binding"/>
    <property type="evidence" value="ECO:0007669"/>
    <property type="project" value="UniProtKB-KW"/>
</dbReference>